<accession>A0A0R3DYC3</accession>
<dbReference type="AlphaFoldDB" id="A0A0R3DYC3"/>
<proteinExistence type="predicted"/>
<keyword evidence="2" id="KW-1185">Reference proteome</keyword>
<dbReference type="Proteomes" id="UP000436468">
    <property type="component" value="Unassembled WGS sequence"/>
</dbReference>
<name>A0A0R3DYC3_9BRAD</name>
<organism evidence="1 2">
    <name type="scientific">Bradyrhizobium pachyrhizi</name>
    <dbReference type="NCBI Taxonomy" id="280333"/>
    <lineage>
        <taxon>Bacteria</taxon>
        <taxon>Pseudomonadati</taxon>
        <taxon>Pseudomonadota</taxon>
        <taxon>Alphaproteobacteria</taxon>
        <taxon>Hyphomicrobiales</taxon>
        <taxon>Nitrobacteraceae</taxon>
        <taxon>Bradyrhizobium</taxon>
    </lineage>
</organism>
<evidence type="ECO:0000313" key="2">
    <source>
        <dbReference type="Proteomes" id="UP000436468"/>
    </source>
</evidence>
<sequence>MVTTMSQSAFDPFGEPVPAVDPSIASEGVSKWLKTAGTSVFWVLVVGIVLARAVYFEPGVFSFEHAVAWAQGLFAAL</sequence>
<reference evidence="1 2" key="1">
    <citation type="submission" date="2019-12" db="EMBL/GenBank/DDBJ databases">
        <title>Draft genome sequences Bradyrhizobium cajani AMBPC1010, Bradyrhizobium pachyrhizi AMBPC1040 and Bradyrhizobium yuanmingense ALSPC3051, three plant growth promoting strains isolated from nodules of Cajanus cajan L. in Dominican Republic.</title>
        <authorList>
            <person name="Flores-Felix J.D."/>
            <person name="Araujo J."/>
            <person name="Diaz-Alcantara C."/>
            <person name="Gonzalez-Andres F."/>
            <person name="Velazquez E."/>
        </authorList>
    </citation>
    <scope>NUCLEOTIDE SEQUENCE [LARGE SCALE GENOMIC DNA]</scope>
    <source>
        <strain evidence="1 2">1040</strain>
    </source>
</reference>
<evidence type="ECO:0000313" key="1">
    <source>
        <dbReference type="EMBL" id="MVT67581.1"/>
    </source>
</evidence>
<protein>
    <submittedName>
        <fullName evidence="1">Uncharacterized protein</fullName>
    </submittedName>
</protein>
<dbReference type="EMBL" id="WQNF01000014">
    <property type="protein sequence ID" value="MVT67581.1"/>
    <property type="molecule type" value="Genomic_DNA"/>
</dbReference>
<gene>
    <name evidence="1" type="ORF">GPL21_21005</name>
</gene>
<comment type="caution">
    <text evidence="1">The sequence shown here is derived from an EMBL/GenBank/DDBJ whole genome shotgun (WGS) entry which is preliminary data.</text>
</comment>